<keyword evidence="3" id="KW-1185">Reference proteome</keyword>
<name>A0A0B7N449_9FUNG</name>
<evidence type="ECO:0000313" key="3">
    <source>
        <dbReference type="Proteomes" id="UP000054107"/>
    </source>
</evidence>
<dbReference type="Proteomes" id="UP000054107">
    <property type="component" value="Unassembled WGS sequence"/>
</dbReference>
<accession>A0A0B7N449</accession>
<dbReference type="EMBL" id="LN723682">
    <property type="protein sequence ID" value="CEP10285.1"/>
    <property type="molecule type" value="Genomic_DNA"/>
</dbReference>
<gene>
    <name evidence="2" type="primary">PARPA_03943.1 scaffold 10640</name>
</gene>
<protein>
    <submittedName>
        <fullName evidence="2">Uncharacterized protein</fullName>
    </submittedName>
</protein>
<feature type="compositionally biased region" description="Polar residues" evidence="1">
    <location>
        <begin position="139"/>
        <end position="149"/>
    </location>
</feature>
<evidence type="ECO:0000256" key="1">
    <source>
        <dbReference type="SAM" id="MobiDB-lite"/>
    </source>
</evidence>
<organism evidence="2 3">
    <name type="scientific">Parasitella parasitica</name>
    <dbReference type="NCBI Taxonomy" id="35722"/>
    <lineage>
        <taxon>Eukaryota</taxon>
        <taxon>Fungi</taxon>
        <taxon>Fungi incertae sedis</taxon>
        <taxon>Mucoromycota</taxon>
        <taxon>Mucoromycotina</taxon>
        <taxon>Mucoromycetes</taxon>
        <taxon>Mucorales</taxon>
        <taxon>Mucorineae</taxon>
        <taxon>Mucoraceae</taxon>
        <taxon>Parasitella</taxon>
    </lineage>
</organism>
<sequence>MENADLHAAQDDSVERNLAEAENHLKENIRRIKEREKHNLAERSFMKRIIDFVMLQKPSYQANALPTAENPTPPPSIPSLDANEEAFTLTQFGFDTTNNTSALDYILQNVTVLSGFTENINEYCLQQSKFTSNPPPPLSTATPHRSGTCANYPGTNKHIQK</sequence>
<feature type="region of interest" description="Disordered" evidence="1">
    <location>
        <begin position="129"/>
        <end position="161"/>
    </location>
</feature>
<evidence type="ECO:0000313" key="2">
    <source>
        <dbReference type="EMBL" id="CEP10285.1"/>
    </source>
</evidence>
<dbReference type="STRING" id="35722.A0A0B7N449"/>
<proteinExistence type="predicted"/>
<reference evidence="2 3" key="1">
    <citation type="submission" date="2014-09" db="EMBL/GenBank/DDBJ databases">
        <authorList>
            <person name="Ellenberger Sabrina"/>
        </authorList>
    </citation>
    <scope>NUCLEOTIDE SEQUENCE [LARGE SCALE GENOMIC DNA]</scope>
    <source>
        <strain evidence="2 3">CBS 412.66</strain>
    </source>
</reference>
<dbReference type="AlphaFoldDB" id="A0A0B7N449"/>